<dbReference type="RefSeq" id="WP_227319828.1">
    <property type="nucleotide sequence ID" value="NZ_JAESVB010000001.1"/>
</dbReference>
<dbReference type="GO" id="GO:0005886">
    <property type="term" value="C:plasma membrane"/>
    <property type="evidence" value="ECO:0007669"/>
    <property type="project" value="TreeGrafter"/>
</dbReference>
<dbReference type="EMBL" id="JAESVB010000001">
    <property type="protein sequence ID" value="MCB8874179.1"/>
    <property type="molecule type" value="Genomic_DNA"/>
</dbReference>
<gene>
    <name evidence="3" type="ORF">ASILVAE211_03210</name>
</gene>
<dbReference type="AlphaFoldDB" id="A0A963YPD0"/>
<keyword evidence="1" id="KW-1133">Transmembrane helix</keyword>
<evidence type="ECO:0000313" key="3">
    <source>
        <dbReference type="EMBL" id="MCB8874179.1"/>
    </source>
</evidence>
<feature type="transmembrane region" description="Helical" evidence="1">
    <location>
        <begin position="134"/>
        <end position="159"/>
    </location>
</feature>
<name>A0A963YPD0_9PROT</name>
<dbReference type="InterPro" id="IPR051311">
    <property type="entry name" value="DedA_domain"/>
</dbReference>
<feature type="transmembrane region" description="Helical" evidence="1">
    <location>
        <begin position="171"/>
        <end position="191"/>
    </location>
</feature>
<protein>
    <submittedName>
        <fullName evidence="3">DedA family protein</fullName>
    </submittedName>
</protein>
<organism evidence="3 4">
    <name type="scientific">Acidisoma silvae</name>
    <dbReference type="NCBI Taxonomy" id="2802396"/>
    <lineage>
        <taxon>Bacteria</taxon>
        <taxon>Pseudomonadati</taxon>
        <taxon>Pseudomonadota</taxon>
        <taxon>Alphaproteobacteria</taxon>
        <taxon>Acetobacterales</taxon>
        <taxon>Acidocellaceae</taxon>
        <taxon>Acidisoma</taxon>
    </lineage>
</organism>
<evidence type="ECO:0000256" key="1">
    <source>
        <dbReference type="SAM" id="Phobius"/>
    </source>
</evidence>
<reference evidence="3" key="2">
    <citation type="submission" date="2021-01" db="EMBL/GenBank/DDBJ databases">
        <authorList>
            <person name="Mieszkin S."/>
            <person name="Pouder E."/>
            <person name="Alain K."/>
        </authorList>
    </citation>
    <scope>NUCLEOTIDE SEQUENCE</scope>
    <source>
        <strain evidence="3">HW T2.11</strain>
    </source>
</reference>
<dbReference type="Pfam" id="PF09335">
    <property type="entry name" value="VTT_dom"/>
    <property type="match status" value="1"/>
</dbReference>
<evidence type="ECO:0000259" key="2">
    <source>
        <dbReference type="Pfam" id="PF09335"/>
    </source>
</evidence>
<feature type="transmembrane region" description="Helical" evidence="1">
    <location>
        <begin position="52"/>
        <end position="78"/>
    </location>
</feature>
<dbReference type="PANTHER" id="PTHR42709">
    <property type="entry name" value="ALKALINE PHOSPHATASE LIKE PROTEIN"/>
    <property type="match status" value="1"/>
</dbReference>
<accession>A0A963YPD0</accession>
<dbReference type="Proteomes" id="UP000708298">
    <property type="component" value="Unassembled WGS sequence"/>
</dbReference>
<proteinExistence type="predicted"/>
<dbReference type="PANTHER" id="PTHR42709:SF11">
    <property type="entry name" value="DEDA FAMILY PROTEIN"/>
    <property type="match status" value="1"/>
</dbReference>
<evidence type="ECO:0000313" key="4">
    <source>
        <dbReference type="Proteomes" id="UP000708298"/>
    </source>
</evidence>
<keyword evidence="4" id="KW-1185">Reference proteome</keyword>
<dbReference type="InterPro" id="IPR032816">
    <property type="entry name" value="VTT_dom"/>
</dbReference>
<sequence length="192" mass="21393">MLKRLYDRVIALAGHRHAAWFLAAVAFAEASFFPIPPDPLLVAMGLARPRRVWLYALICTLASVAGGALGYLIGYAVFDQLARPIIHLYHMDHAYQTFQDKFARYGLYVILIKGLTPIPYKIVTIAAGAAKFHFWEFMAASLVTRGGRFFLVGAIMRFVGEPAREFIEKRLMLVTSLVAIGVIGGFVILLYI</sequence>
<reference evidence="3" key="1">
    <citation type="journal article" date="2021" name="Microorganisms">
        <title>Acidisoma silvae sp. nov. and Acidisomacellulosilytica sp. nov., Two Acidophilic Bacteria Isolated from Decaying Wood, Hydrolyzing Cellulose and Producing Poly-3-hydroxybutyrate.</title>
        <authorList>
            <person name="Mieszkin S."/>
            <person name="Pouder E."/>
            <person name="Uroz S."/>
            <person name="Simon-Colin C."/>
            <person name="Alain K."/>
        </authorList>
    </citation>
    <scope>NUCLEOTIDE SEQUENCE</scope>
    <source>
        <strain evidence="3">HW T2.11</strain>
    </source>
</reference>
<keyword evidence="1" id="KW-0812">Transmembrane</keyword>
<comment type="caution">
    <text evidence="3">The sequence shown here is derived from an EMBL/GenBank/DDBJ whole genome shotgun (WGS) entry which is preliminary data.</text>
</comment>
<feature type="domain" description="VTT" evidence="2">
    <location>
        <begin position="35"/>
        <end position="152"/>
    </location>
</feature>
<keyword evidence="1" id="KW-0472">Membrane</keyword>
<feature type="transmembrane region" description="Helical" evidence="1">
    <location>
        <begin position="105"/>
        <end position="128"/>
    </location>
</feature>